<keyword evidence="1" id="KW-0732">Signal</keyword>
<gene>
    <name evidence="2" type="ORF">FHR21_001464</name>
</gene>
<comment type="caution">
    <text evidence="2">The sequence shown here is derived from an EMBL/GenBank/DDBJ whole genome shotgun (WGS) entry which is preliminary data.</text>
</comment>
<evidence type="ECO:0000313" key="3">
    <source>
        <dbReference type="Proteomes" id="UP000537161"/>
    </source>
</evidence>
<evidence type="ECO:0000313" key="2">
    <source>
        <dbReference type="EMBL" id="MBB5706120.1"/>
    </source>
</evidence>
<evidence type="ECO:0000256" key="1">
    <source>
        <dbReference type="SAM" id="SignalP"/>
    </source>
</evidence>
<reference evidence="2 3" key="1">
    <citation type="submission" date="2020-08" db="EMBL/GenBank/DDBJ databases">
        <title>Genomic Encyclopedia of Type Strains, Phase IV (KMG-IV): sequencing the most valuable type-strain genomes for metagenomic binning, comparative biology and taxonomic classification.</title>
        <authorList>
            <person name="Goeker M."/>
        </authorList>
    </citation>
    <scope>NUCLEOTIDE SEQUENCE [LARGE SCALE GENOMIC DNA]</scope>
    <source>
        <strain evidence="2 3">DSM 27163</strain>
    </source>
</reference>
<feature type="signal peptide" evidence="1">
    <location>
        <begin position="1"/>
        <end position="23"/>
    </location>
</feature>
<proteinExistence type="predicted"/>
<dbReference type="EMBL" id="JACIJH010000003">
    <property type="protein sequence ID" value="MBB5706120.1"/>
    <property type="molecule type" value="Genomic_DNA"/>
</dbReference>
<keyword evidence="3" id="KW-1185">Reference proteome</keyword>
<dbReference type="Proteomes" id="UP000537161">
    <property type="component" value="Unassembled WGS sequence"/>
</dbReference>
<sequence length="305" mass="32241">MKKLMMTLSLAAAPAAFCAPAAAQCVTIDPVVVPDLRIDPLDATGPAQVMQPTMLNFRRTGSDTAAPLTVIYQILDEDSTVQSRVGASAGPQIEWRSNDSGNNIAASRSEAYALLRSAKVTLDPTEASKQSGLRLFLTNLREDLPAGVYREQFTLRYWCDATELSMPYESPGIVTVTVQVPNVLSANIAGASSHGEIDFLDFAARSRSLAVSVRSTGRYAVTARSLNGSAMVREGSGGASGADRIAYEVRFGGQPLTLGSEAGFVNPRAGLGGEQIPLEVEVEDVSDKRAGTYADTLILTLAPVA</sequence>
<evidence type="ECO:0008006" key="4">
    <source>
        <dbReference type="Google" id="ProtNLM"/>
    </source>
</evidence>
<protein>
    <recommendedName>
        <fullName evidence="4">Spore coat protein U domain-containing protein</fullName>
    </recommendedName>
</protein>
<dbReference type="RefSeq" id="WP_184096766.1">
    <property type="nucleotide sequence ID" value="NZ_JACIJH010000003.1"/>
</dbReference>
<dbReference type="AlphaFoldDB" id="A0A7W9B4K2"/>
<accession>A0A7W9B4K2</accession>
<feature type="chain" id="PRO_5031183076" description="Spore coat protein U domain-containing protein" evidence="1">
    <location>
        <begin position="24"/>
        <end position="305"/>
    </location>
</feature>
<organism evidence="2 3">
    <name type="scientific">Sphingopyxis panaciterrulae</name>
    <dbReference type="NCBI Taxonomy" id="462372"/>
    <lineage>
        <taxon>Bacteria</taxon>
        <taxon>Pseudomonadati</taxon>
        <taxon>Pseudomonadota</taxon>
        <taxon>Alphaproteobacteria</taxon>
        <taxon>Sphingomonadales</taxon>
        <taxon>Sphingomonadaceae</taxon>
        <taxon>Sphingopyxis</taxon>
    </lineage>
</organism>
<name>A0A7W9B4K2_9SPHN</name>